<feature type="domain" description="ABC-type transport auxiliary lipoprotein component" evidence="1">
    <location>
        <begin position="42"/>
        <end position="190"/>
    </location>
</feature>
<gene>
    <name evidence="2" type="ORF">AAGT77_10100</name>
</gene>
<dbReference type="Proteomes" id="UP001445268">
    <property type="component" value="Chromosome"/>
</dbReference>
<dbReference type="PROSITE" id="PS51257">
    <property type="entry name" value="PROKAR_LIPOPROTEIN"/>
    <property type="match status" value="1"/>
</dbReference>
<protein>
    <submittedName>
        <fullName evidence="2">ABC-type transport auxiliary lipoprotein family protein</fullName>
    </submittedName>
</protein>
<dbReference type="EMBL" id="CP152380">
    <property type="protein sequence ID" value="XAF52285.1"/>
    <property type="molecule type" value="Genomic_DNA"/>
</dbReference>
<accession>A0ABZ3DY13</accession>
<proteinExistence type="predicted"/>
<keyword evidence="3" id="KW-1185">Reference proteome</keyword>
<sequence length="208" mass="23243">MIRQLLNSVLLLSAFTISGCTVFPLPEPPRIMDLATDGDPTVLSKTHNASLRVETPLASAPFDGSRILIKPTPYEFQVIREARWRDTAPVMIRDHVISHVRTSQAFRNAIVDTSPANAELTLVSELTAFHVMHQNSELQVLIQLHTELVQNNQRESICVRNWSITEPVNDSGHESIVQGFSNAANRLGHDLTRWMTGCMGQSRNTVHN</sequence>
<dbReference type="SUPFAM" id="SSF159594">
    <property type="entry name" value="XCC0632-like"/>
    <property type="match status" value="1"/>
</dbReference>
<organism evidence="2 3">
    <name type="scientific">Marinobacter alkaliphilus</name>
    <dbReference type="NCBI Taxonomy" id="254719"/>
    <lineage>
        <taxon>Bacteria</taxon>
        <taxon>Pseudomonadati</taxon>
        <taxon>Pseudomonadota</taxon>
        <taxon>Gammaproteobacteria</taxon>
        <taxon>Pseudomonadales</taxon>
        <taxon>Marinobacteraceae</taxon>
        <taxon>Marinobacter</taxon>
    </lineage>
</organism>
<keyword evidence="2" id="KW-0449">Lipoprotein</keyword>
<dbReference type="Gene3D" id="3.40.50.10610">
    <property type="entry name" value="ABC-type transport auxiliary lipoprotein component"/>
    <property type="match status" value="1"/>
</dbReference>
<name>A0ABZ3DY13_9GAMM</name>
<reference evidence="2 3" key="1">
    <citation type="submission" date="2024-04" db="EMBL/GenBank/DDBJ databases">
        <title>Marinobacter sp. SBY-1.</title>
        <authorList>
            <person name="Pan C."/>
        </authorList>
    </citation>
    <scope>NUCLEOTIDE SEQUENCE [LARGE SCALE GENOMIC DNA]</scope>
    <source>
        <strain evidence="2 3">SBY-1</strain>
    </source>
</reference>
<evidence type="ECO:0000259" key="1">
    <source>
        <dbReference type="Pfam" id="PF03886"/>
    </source>
</evidence>
<dbReference type="RefSeq" id="WP_342630516.1">
    <property type="nucleotide sequence ID" value="NZ_CP152380.1"/>
</dbReference>
<evidence type="ECO:0000313" key="2">
    <source>
        <dbReference type="EMBL" id="XAF52285.1"/>
    </source>
</evidence>
<dbReference type="Pfam" id="PF03886">
    <property type="entry name" value="ABC_trans_aux"/>
    <property type="match status" value="1"/>
</dbReference>
<evidence type="ECO:0000313" key="3">
    <source>
        <dbReference type="Proteomes" id="UP001445268"/>
    </source>
</evidence>
<dbReference type="InterPro" id="IPR005586">
    <property type="entry name" value="ABC_trans_aux"/>
</dbReference>